<feature type="non-terminal residue" evidence="4">
    <location>
        <position position="233"/>
    </location>
</feature>
<protein>
    <submittedName>
        <fullName evidence="4">Uncharacterized protein</fullName>
    </submittedName>
</protein>
<dbReference type="EMBL" id="ML179290">
    <property type="protein sequence ID" value="THU92028.1"/>
    <property type="molecule type" value="Genomic_DNA"/>
</dbReference>
<accession>A0A4S8LSX0</accession>
<evidence type="ECO:0000313" key="4">
    <source>
        <dbReference type="EMBL" id="THU92028.1"/>
    </source>
</evidence>
<evidence type="ECO:0000313" key="5">
    <source>
        <dbReference type="Proteomes" id="UP000297245"/>
    </source>
</evidence>
<dbReference type="EMBL" id="ML179328">
    <property type="protein sequence ID" value="THU90680.1"/>
    <property type="molecule type" value="Genomic_DNA"/>
</dbReference>
<dbReference type="Proteomes" id="UP000297245">
    <property type="component" value="Unassembled WGS sequence"/>
</dbReference>
<feature type="compositionally biased region" description="Basic and acidic residues" evidence="1">
    <location>
        <begin position="163"/>
        <end position="175"/>
    </location>
</feature>
<gene>
    <name evidence="2" type="ORF">K435DRAFT_577782</name>
    <name evidence="4" type="ORF">K435DRAFT_584237</name>
    <name evidence="3" type="ORF">K435DRAFT_586891</name>
</gene>
<feature type="non-terminal residue" evidence="4">
    <location>
        <position position="1"/>
    </location>
</feature>
<dbReference type="AlphaFoldDB" id="A0A4S8LSX0"/>
<reference evidence="4 5" key="1">
    <citation type="journal article" date="2019" name="Nat. Ecol. Evol.">
        <title>Megaphylogeny resolves global patterns of mushroom evolution.</title>
        <authorList>
            <person name="Varga T."/>
            <person name="Krizsan K."/>
            <person name="Foldi C."/>
            <person name="Dima B."/>
            <person name="Sanchez-Garcia M."/>
            <person name="Sanchez-Ramirez S."/>
            <person name="Szollosi G.J."/>
            <person name="Szarkandi J.G."/>
            <person name="Papp V."/>
            <person name="Albert L."/>
            <person name="Andreopoulos W."/>
            <person name="Angelini C."/>
            <person name="Antonin V."/>
            <person name="Barry K.W."/>
            <person name="Bougher N.L."/>
            <person name="Buchanan P."/>
            <person name="Buyck B."/>
            <person name="Bense V."/>
            <person name="Catcheside P."/>
            <person name="Chovatia M."/>
            <person name="Cooper J."/>
            <person name="Damon W."/>
            <person name="Desjardin D."/>
            <person name="Finy P."/>
            <person name="Geml J."/>
            <person name="Haridas S."/>
            <person name="Hughes K."/>
            <person name="Justo A."/>
            <person name="Karasinski D."/>
            <person name="Kautmanova I."/>
            <person name="Kiss B."/>
            <person name="Kocsube S."/>
            <person name="Kotiranta H."/>
            <person name="LaButti K.M."/>
            <person name="Lechner B.E."/>
            <person name="Liimatainen K."/>
            <person name="Lipzen A."/>
            <person name="Lukacs Z."/>
            <person name="Mihaltcheva S."/>
            <person name="Morgado L.N."/>
            <person name="Niskanen T."/>
            <person name="Noordeloos M.E."/>
            <person name="Ohm R.A."/>
            <person name="Ortiz-Santana B."/>
            <person name="Ovrebo C."/>
            <person name="Racz N."/>
            <person name="Riley R."/>
            <person name="Savchenko A."/>
            <person name="Shiryaev A."/>
            <person name="Soop K."/>
            <person name="Spirin V."/>
            <person name="Szebenyi C."/>
            <person name="Tomsovsky M."/>
            <person name="Tulloss R.E."/>
            <person name="Uehling J."/>
            <person name="Grigoriev I.V."/>
            <person name="Vagvolgyi C."/>
            <person name="Papp T."/>
            <person name="Martin F.M."/>
            <person name="Miettinen O."/>
            <person name="Hibbett D.S."/>
            <person name="Nagy L.G."/>
        </authorList>
    </citation>
    <scope>NUCLEOTIDE SEQUENCE [LARGE SCALE GENOMIC DNA]</scope>
    <source>
        <strain evidence="4 5">CBS 962.96</strain>
    </source>
</reference>
<evidence type="ECO:0000313" key="3">
    <source>
        <dbReference type="EMBL" id="THU90680.1"/>
    </source>
</evidence>
<dbReference type="EMBL" id="ML179399">
    <property type="protein sequence ID" value="THU88714.1"/>
    <property type="molecule type" value="Genomic_DNA"/>
</dbReference>
<evidence type="ECO:0000256" key="1">
    <source>
        <dbReference type="SAM" id="MobiDB-lite"/>
    </source>
</evidence>
<feature type="region of interest" description="Disordered" evidence="1">
    <location>
        <begin position="156"/>
        <end position="175"/>
    </location>
</feature>
<name>A0A4S8LSX0_DENBC</name>
<proteinExistence type="predicted"/>
<evidence type="ECO:0000313" key="2">
    <source>
        <dbReference type="EMBL" id="THU88714.1"/>
    </source>
</evidence>
<dbReference type="OrthoDB" id="3269297at2759"/>
<keyword evidence="5" id="KW-1185">Reference proteome</keyword>
<feature type="region of interest" description="Disordered" evidence="1">
    <location>
        <begin position="212"/>
        <end position="233"/>
    </location>
</feature>
<sequence>TPSKRMRILTSNLSATSSGSFLTSKTPYGSSTPFPRLLSHSSHEVTEPDWSLIHTSSDSRQYLGKESMARKINRLVEALRQAKLVVDGLRENEEIYMAQSVLQDMTLVKMNKTIRAREEEKAAKQNRENLALPGPGEGYGRIWSTQEILDYKRKKREEEERDEMEKEKRRNDKKDIAEKKKAIELEWKKILAEHQTAVESWETVCQKLKDEGIKKKDWPRKPSHISKKELTSQ</sequence>
<organism evidence="4 5">
    <name type="scientific">Dendrothele bispora (strain CBS 962.96)</name>
    <dbReference type="NCBI Taxonomy" id="1314807"/>
    <lineage>
        <taxon>Eukaryota</taxon>
        <taxon>Fungi</taxon>
        <taxon>Dikarya</taxon>
        <taxon>Basidiomycota</taxon>
        <taxon>Agaricomycotina</taxon>
        <taxon>Agaricomycetes</taxon>
        <taxon>Agaricomycetidae</taxon>
        <taxon>Agaricales</taxon>
        <taxon>Agaricales incertae sedis</taxon>
        <taxon>Dendrothele</taxon>
    </lineage>
</organism>